<feature type="domain" description="CNNM transmembrane" evidence="17">
    <location>
        <begin position="198"/>
        <end position="392"/>
    </location>
</feature>
<dbReference type="InterPro" id="IPR045095">
    <property type="entry name" value="ACDP"/>
</dbReference>
<evidence type="ECO:0000256" key="13">
    <source>
        <dbReference type="RuleBase" id="RU369091"/>
    </source>
</evidence>
<evidence type="ECO:0000256" key="7">
    <source>
        <dbReference type="ARBA" id="ARBA00022989"/>
    </source>
</evidence>
<evidence type="ECO:0000256" key="14">
    <source>
        <dbReference type="SAM" id="MobiDB-lite"/>
    </source>
</evidence>
<dbReference type="InterPro" id="IPR000644">
    <property type="entry name" value="CBS_dom"/>
</dbReference>
<dbReference type="InterPro" id="IPR057492">
    <property type="entry name" value="Ig_CNNM1/2/4_N"/>
</dbReference>
<accession>A0A3L8RV03</accession>
<dbReference type="FunFam" id="3.10.580.10:FF:000001">
    <property type="entry name" value="Putative metal transporter CNNM3 isoform 2"/>
    <property type="match status" value="1"/>
</dbReference>
<evidence type="ECO:0000256" key="2">
    <source>
        <dbReference type="ARBA" id="ARBA00010484"/>
    </source>
</evidence>
<dbReference type="Gene3D" id="3.10.580.10">
    <property type="entry name" value="CBS-domain"/>
    <property type="match status" value="1"/>
</dbReference>
<evidence type="ECO:0000256" key="12">
    <source>
        <dbReference type="PROSITE-ProRule" id="PRU01193"/>
    </source>
</evidence>
<evidence type="ECO:0000256" key="5">
    <source>
        <dbReference type="ARBA" id="ARBA00022692"/>
    </source>
</evidence>
<evidence type="ECO:0000256" key="6">
    <source>
        <dbReference type="ARBA" id="ARBA00022737"/>
    </source>
</evidence>
<comment type="caution">
    <text evidence="18">The sequence shown here is derived from an EMBL/GenBank/DDBJ whole genome shotgun (WGS) entry which is preliminary data.</text>
</comment>
<dbReference type="GO" id="GO:0006811">
    <property type="term" value="P:monoatomic ion transport"/>
    <property type="evidence" value="ECO:0007669"/>
    <property type="project" value="UniProtKB-KW"/>
</dbReference>
<evidence type="ECO:0000256" key="3">
    <source>
        <dbReference type="ARBA" id="ARBA00022448"/>
    </source>
</evidence>
<feature type="domain" description="CBS" evidence="16">
    <location>
        <begin position="480"/>
        <end position="546"/>
    </location>
</feature>
<evidence type="ECO:0000259" key="17">
    <source>
        <dbReference type="PROSITE" id="PS51846"/>
    </source>
</evidence>
<comment type="subcellular location">
    <subcellularLocation>
        <location evidence="1 13">Cell membrane</location>
        <topology evidence="1 13">Multi-pass membrane protein</topology>
    </subcellularLocation>
</comment>
<feature type="region of interest" description="Disordered" evidence="14">
    <location>
        <begin position="910"/>
        <end position="943"/>
    </location>
</feature>
<sequence length="1099" mass="119281">MAAAAGPGRGGGGWGRGRGAVLLLFFSLSPRPPAGAAWLLGLRPEDTTPGRVSLEGGAVQAAEGSRFLLRLYFQPPPEGNGSRGPAGEREPRLVFIEEAAAGSTATRGPAERCRERSAWASDVEVVGPLRSGGAAGSALAEVRVREPRKGEAAAAPGGRLFSLCAWDGRAWAHHGAAGGFLLRVRPAAPPLGTWLLPLPEAGWLRALGALLLLGLSALFSGLRLSLLSLDPLELRVLRNSGSAAEREQARRVQAVRGGGGTYLLCTLLLGQAGANAALAGWLCASLPGGGPAAAAGGPRGAPWLPVLLCTAAVFLGGEVLPYSVCSRHGLAIASRTLCLTRLLMLAAFPLCYPLSRLLDWALRQELSVFSTRERLLETLRAAGPHGDLVREELAMVQGALELRTKVVEDVLTPLADCFMLRADAVLDFATVSEILRSGYTRIPVYEGDRRDNIVDLLFVKDLAFVDPDDCTPLQTVTRFYRRPLHCVFNDTRLDTLLEEFKKGKSHLAIVQRVNNEGEGDPFYEVMGIVTLEDVIEEIIKSEILDETDLYTDNRKKERVPHRGRKPQDFSIFRLSESEMKVKISPQLLLATHRFMATEVEPFKSPYLSEKILLRLLKHPNVIQELKYDRKNKKAAEHYLYQRNRPVDYFVLILQGKVQVEVGKEGLRFENGAFTYYGVPAIMAVVSSENDVRKMGSLAGSSFLLPVSVSRTFAFSRGDSLAGSPGQSPAQCLRFVWGCHGTVSTPVHTEEDRLQDPLRALASPLFWGIATGVNRSPSRCSGLNRSESPNREDYGGSSTQLHSSSNNIYTPDYSVHILCDVQFVKVTRQQYHNALVASRMDSSPQSPDMEAFDRDSTKASTARGTPQTPKEDPATLLNERNSIMCSRSEGLRSPSESVFLRMEAIPFIQEELADNEENSKRQSESGRGAHTPDPGAGEATVGASSGHHQKVCSMGVSCREAHVQQQEVCTRPLPVHPLRGPEPRSAGAARCGLQHEENVLFGGCHAQLRAPAQVCAVPGDTPACSASLTLTMDTAQHSRSPARHRARSPRVQPPPHAALDHPPLRTRLPLGGRLAPRLQGGTDQSVVFVEAQRNRDINIK</sequence>
<dbReference type="SUPFAM" id="SSF54631">
    <property type="entry name" value="CBS-domain pair"/>
    <property type="match status" value="1"/>
</dbReference>
<name>A0A3L8RV03_CHLGU</name>
<keyword evidence="19" id="KW-1185">Reference proteome</keyword>
<evidence type="ECO:0000256" key="15">
    <source>
        <dbReference type="SAM" id="SignalP"/>
    </source>
</evidence>
<evidence type="ECO:0000259" key="16">
    <source>
        <dbReference type="PROSITE" id="PS51371"/>
    </source>
</evidence>
<dbReference type="EMBL" id="QUSF01000195">
    <property type="protein sequence ID" value="RLV88152.1"/>
    <property type="molecule type" value="Genomic_DNA"/>
</dbReference>
<protein>
    <recommendedName>
        <fullName evidence="13">Metal transporter</fullName>
    </recommendedName>
</protein>
<dbReference type="AlphaFoldDB" id="A0A3L8RV03"/>
<feature type="signal peptide" evidence="15">
    <location>
        <begin position="1"/>
        <end position="36"/>
    </location>
</feature>
<dbReference type="PANTHER" id="PTHR12064:SF28">
    <property type="entry name" value="METAL TRANSPORTER CNNM1"/>
    <property type="match status" value="1"/>
</dbReference>
<keyword evidence="9 11" id="KW-0129">CBS domain</keyword>
<keyword evidence="5 12" id="KW-0812">Transmembrane</keyword>
<feature type="compositionally biased region" description="Polar residues" evidence="14">
    <location>
        <begin position="795"/>
        <end position="804"/>
    </location>
</feature>
<evidence type="ECO:0000256" key="8">
    <source>
        <dbReference type="ARBA" id="ARBA00023065"/>
    </source>
</evidence>
<keyword evidence="7 12" id="KW-1133">Transmembrane helix</keyword>
<dbReference type="GO" id="GO:0005886">
    <property type="term" value="C:plasma membrane"/>
    <property type="evidence" value="ECO:0007669"/>
    <property type="project" value="UniProtKB-SubCell"/>
</dbReference>
<feature type="region of interest" description="Disordered" evidence="14">
    <location>
        <begin position="1033"/>
        <end position="1063"/>
    </location>
</feature>
<evidence type="ECO:0000256" key="9">
    <source>
        <dbReference type="ARBA" id="ARBA00023122"/>
    </source>
</evidence>
<evidence type="ECO:0000313" key="19">
    <source>
        <dbReference type="Proteomes" id="UP000276834"/>
    </source>
</evidence>
<dbReference type="GO" id="GO:0010960">
    <property type="term" value="P:magnesium ion homeostasis"/>
    <property type="evidence" value="ECO:0007669"/>
    <property type="project" value="InterPro"/>
</dbReference>
<dbReference type="Pfam" id="PF00571">
    <property type="entry name" value="CBS"/>
    <property type="match status" value="1"/>
</dbReference>
<dbReference type="OrthoDB" id="5353557at2759"/>
<dbReference type="Proteomes" id="UP000276834">
    <property type="component" value="Unassembled WGS sequence"/>
</dbReference>
<keyword evidence="10 12" id="KW-0472">Membrane</keyword>
<keyword evidence="3" id="KW-0813">Transport</keyword>
<feature type="non-terminal residue" evidence="18">
    <location>
        <position position="1099"/>
    </location>
</feature>
<dbReference type="Pfam" id="PF01595">
    <property type="entry name" value="CNNM"/>
    <property type="match status" value="1"/>
</dbReference>
<dbReference type="InterPro" id="IPR002550">
    <property type="entry name" value="CNNM"/>
</dbReference>
<dbReference type="CDD" id="cd04590">
    <property type="entry name" value="CBS_pair_CorC_HlyC_assoc"/>
    <property type="match status" value="1"/>
</dbReference>
<dbReference type="PROSITE" id="PS51371">
    <property type="entry name" value="CBS"/>
    <property type="match status" value="1"/>
</dbReference>
<dbReference type="Pfam" id="PF25511">
    <property type="entry name" value="Ig_CNNM4_N"/>
    <property type="match status" value="1"/>
</dbReference>
<dbReference type="GO" id="GO:0022857">
    <property type="term" value="F:transmembrane transporter activity"/>
    <property type="evidence" value="ECO:0007669"/>
    <property type="project" value="UniProtKB-UniRule"/>
</dbReference>
<dbReference type="InterPro" id="IPR046342">
    <property type="entry name" value="CBS_dom_sf"/>
</dbReference>
<reference evidence="18 19" key="1">
    <citation type="journal article" date="2018" name="Proc. R. Soc. B">
        <title>A non-coding region near Follistatin controls head colour polymorphism in the Gouldian finch.</title>
        <authorList>
            <person name="Toomey M.B."/>
            <person name="Marques C.I."/>
            <person name="Andrade P."/>
            <person name="Araujo P.M."/>
            <person name="Sabatino S."/>
            <person name="Gazda M.A."/>
            <person name="Afonso S."/>
            <person name="Lopes R.J."/>
            <person name="Corbo J.C."/>
            <person name="Carneiro M."/>
        </authorList>
    </citation>
    <scope>NUCLEOTIDE SEQUENCE [LARGE SCALE GENOMIC DNA]</scope>
    <source>
        <strain evidence="18">Red01</strain>
        <tissue evidence="18">Muscle</tissue>
    </source>
</reference>
<evidence type="ECO:0000256" key="11">
    <source>
        <dbReference type="PROSITE-ProRule" id="PRU00703"/>
    </source>
</evidence>
<feature type="region of interest" description="Disordered" evidence="14">
    <location>
        <begin position="836"/>
        <end position="889"/>
    </location>
</feature>
<keyword evidence="6" id="KW-0677">Repeat</keyword>
<comment type="similarity">
    <text evidence="2 13">Belongs to the ACDP family.</text>
</comment>
<feature type="region of interest" description="Disordered" evidence="14">
    <location>
        <begin position="775"/>
        <end position="804"/>
    </location>
</feature>
<dbReference type="InterPro" id="IPR044751">
    <property type="entry name" value="Ion_transp-like_CBS"/>
</dbReference>
<dbReference type="PANTHER" id="PTHR12064">
    <property type="entry name" value="METAL TRANSPORTER CNNM"/>
    <property type="match status" value="1"/>
</dbReference>
<evidence type="ECO:0000256" key="1">
    <source>
        <dbReference type="ARBA" id="ARBA00004651"/>
    </source>
</evidence>
<dbReference type="PROSITE" id="PS51846">
    <property type="entry name" value="CNNM"/>
    <property type="match status" value="1"/>
</dbReference>
<evidence type="ECO:0000313" key="18">
    <source>
        <dbReference type="EMBL" id="RLV88152.1"/>
    </source>
</evidence>
<dbReference type="Pfam" id="PF25562">
    <property type="entry name" value="CNBH_CNNM2_C"/>
    <property type="match status" value="1"/>
</dbReference>
<organism evidence="18 19">
    <name type="scientific">Chloebia gouldiae</name>
    <name type="common">Gouldian finch</name>
    <name type="synonym">Erythrura gouldiae</name>
    <dbReference type="NCBI Taxonomy" id="44316"/>
    <lineage>
        <taxon>Eukaryota</taxon>
        <taxon>Metazoa</taxon>
        <taxon>Chordata</taxon>
        <taxon>Craniata</taxon>
        <taxon>Vertebrata</taxon>
        <taxon>Euteleostomi</taxon>
        <taxon>Archelosauria</taxon>
        <taxon>Archosauria</taxon>
        <taxon>Dinosauria</taxon>
        <taxon>Saurischia</taxon>
        <taxon>Theropoda</taxon>
        <taxon>Coelurosauria</taxon>
        <taxon>Aves</taxon>
        <taxon>Neognathae</taxon>
        <taxon>Neoaves</taxon>
        <taxon>Telluraves</taxon>
        <taxon>Australaves</taxon>
        <taxon>Passeriformes</taxon>
        <taxon>Passeroidea</taxon>
        <taxon>Passeridae</taxon>
        <taxon>Chloebia</taxon>
    </lineage>
</organism>
<keyword evidence="4" id="KW-1003">Cell membrane</keyword>
<keyword evidence="15" id="KW-0732">Signal</keyword>
<dbReference type="STRING" id="44316.ENSEGOP00005014760"/>
<evidence type="ECO:0000256" key="4">
    <source>
        <dbReference type="ARBA" id="ARBA00022475"/>
    </source>
</evidence>
<feature type="compositionally biased region" description="Polar residues" evidence="14">
    <location>
        <begin position="857"/>
        <end position="867"/>
    </location>
</feature>
<keyword evidence="8" id="KW-0406">Ion transport</keyword>
<proteinExistence type="inferred from homology"/>
<gene>
    <name evidence="18" type="ORF">DV515_00015581</name>
</gene>
<evidence type="ECO:0000256" key="10">
    <source>
        <dbReference type="ARBA" id="ARBA00023136"/>
    </source>
</evidence>
<comment type="function">
    <text evidence="13">Metal transporter.</text>
</comment>
<feature type="compositionally biased region" description="Polar residues" evidence="14">
    <location>
        <begin position="775"/>
        <end position="786"/>
    </location>
</feature>
<feature type="chain" id="PRO_5018200977" description="Metal transporter" evidence="15">
    <location>
        <begin position="37"/>
        <end position="1099"/>
    </location>
</feature>